<sequence length="70" mass="8386">MLNEQSGFAHDVIVRQLAHRETDAVRAAYNRAQYLDQRRGLMQWWADWLDQQWQSDKPTESVITNRQRLS</sequence>
<reference evidence="3 4" key="1">
    <citation type="submission" date="2016-06" db="EMBL/GenBank/DDBJ databases">
        <authorList>
            <person name="Kjaerup R.B."/>
            <person name="Dalgaard T.S."/>
            <person name="Juul-Madsen H.R."/>
        </authorList>
    </citation>
    <scope>NUCLEOTIDE SEQUENCE [LARGE SCALE GENOMIC DNA]</scope>
    <source>
        <strain evidence="3 4">DSM 16361</strain>
    </source>
</reference>
<dbReference type="AlphaFoldDB" id="A0A238D2D5"/>
<evidence type="ECO:0008006" key="5">
    <source>
        <dbReference type="Google" id="ProtNLM"/>
    </source>
</evidence>
<dbReference type="InterPro" id="IPR050808">
    <property type="entry name" value="Phage_Integrase"/>
</dbReference>
<evidence type="ECO:0000313" key="3">
    <source>
        <dbReference type="EMBL" id="SBP87448.1"/>
    </source>
</evidence>
<protein>
    <recommendedName>
        <fullName evidence="5">Integrase</fullName>
    </recommendedName>
</protein>
<keyword evidence="4" id="KW-1185">Reference proteome</keyword>
<dbReference type="GO" id="GO:0015074">
    <property type="term" value="P:DNA integration"/>
    <property type="evidence" value="ECO:0007669"/>
    <property type="project" value="UniProtKB-KW"/>
</dbReference>
<evidence type="ECO:0000256" key="1">
    <source>
        <dbReference type="ARBA" id="ARBA00008857"/>
    </source>
</evidence>
<dbReference type="PANTHER" id="PTHR30629:SF2">
    <property type="entry name" value="PROPHAGE INTEGRASE INTS-RELATED"/>
    <property type="match status" value="1"/>
</dbReference>
<gene>
    <name evidence="3" type="ORF">THIARS_60161</name>
</gene>
<comment type="similarity">
    <text evidence="1">Belongs to the 'phage' integrase family.</text>
</comment>
<name>A0A238D2D5_THIDL</name>
<keyword evidence="2" id="KW-0229">DNA integration</keyword>
<organism evidence="3 4">
    <name type="scientific">Thiomonas delicata</name>
    <name type="common">Thiomonas cuprina</name>
    <dbReference type="NCBI Taxonomy" id="364030"/>
    <lineage>
        <taxon>Bacteria</taxon>
        <taxon>Pseudomonadati</taxon>
        <taxon>Pseudomonadota</taxon>
        <taxon>Betaproteobacteria</taxon>
        <taxon>Burkholderiales</taxon>
        <taxon>Thiomonas</taxon>
    </lineage>
</organism>
<dbReference type="PANTHER" id="PTHR30629">
    <property type="entry name" value="PROPHAGE INTEGRASE"/>
    <property type="match status" value="1"/>
</dbReference>
<dbReference type="Proteomes" id="UP000214566">
    <property type="component" value="Unassembled WGS sequence"/>
</dbReference>
<proteinExistence type="inferred from homology"/>
<dbReference type="EMBL" id="FLMQ01000055">
    <property type="protein sequence ID" value="SBP87448.1"/>
    <property type="molecule type" value="Genomic_DNA"/>
</dbReference>
<accession>A0A238D2D5</accession>
<dbReference type="RefSeq" id="WP_041608442.1">
    <property type="nucleotide sequence ID" value="NZ_LT592170.1"/>
</dbReference>
<evidence type="ECO:0000313" key="4">
    <source>
        <dbReference type="Proteomes" id="UP000214566"/>
    </source>
</evidence>
<evidence type="ECO:0000256" key="2">
    <source>
        <dbReference type="ARBA" id="ARBA00022908"/>
    </source>
</evidence>